<dbReference type="OrthoDB" id="4025922at2"/>
<dbReference type="SUPFAM" id="SSF53300">
    <property type="entry name" value="vWA-like"/>
    <property type="match status" value="1"/>
</dbReference>
<proteinExistence type="predicted"/>
<organism evidence="2 3">
    <name type="scientific">Actinoplanes awajinensis subsp. mycoplanecinus</name>
    <dbReference type="NCBI Taxonomy" id="135947"/>
    <lineage>
        <taxon>Bacteria</taxon>
        <taxon>Bacillati</taxon>
        <taxon>Actinomycetota</taxon>
        <taxon>Actinomycetes</taxon>
        <taxon>Micromonosporales</taxon>
        <taxon>Micromonosporaceae</taxon>
        <taxon>Actinoplanes</taxon>
    </lineage>
</organism>
<dbReference type="CDD" id="cd00198">
    <property type="entry name" value="vWFA"/>
    <property type="match status" value="1"/>
</dbReference>
<feature type="region of interest" description="Disordered" evidence="1">
    <location>
        <begin position="341"/>
        <end position="368"/>
    </location>
</feature>
<comment type="caution">
    <text evidence="2">The sequence shown here is derived from an EMBL/GenBank/DDBJ whole genome shotgun (WGS) entry which is preliminary data.</text>
</comment>
<dbReference type="EMBL" id="LLZH01000212">
    <property type="protein sequence ID" value="KUL31429.1"/>
    <property type="molecule type" value="Genomic_DNA"/>
</dbReference>
<evidence type="ECO:0000256" key="1">
    <source>
        <dbReference type="SAM" id="MobiDB-lite"/>
    </source>
</evidence>
<keyword evidence="3" id="KW-1185">Reference proteome</keyword>
<dbReference type="RefSeq" id="WP_067694322.1">
    <property type="nucleotide sequence ID" value="NZ_LLZH01000212.1"/>
</dbReference>
<reference evidence="2 3" key="1">
    <citation type="submission" date="2015-10" db="EMBL/GenBank/DDBJ databases">
        <authorList>
            <person name="Gilbert D.G."/>
        </authorList>
    </citation>
    <scope>NUCLEOTIDE SEQUENCE [LARGE SCALE GENOMIC DNA]</scope>
    <source>
        <strain evidence="2 3">NRRL B-16712</strain>
    </source>
</reference>
<evidence type="ECO:0000313" key="3">
    <source>
        <dbReference type="Proteomes" id="UP000053244"/>
    </source>
</evidence>
<dbReference type="Proteomes" id="UP000053244">
    <property type="component" value="Unassembled WGS sequence"/>
</dbReference>
<dbReference type="InterPro" id="IPR008912">
    <property type="entry name" value="Uncharacterised_CoxE"/>
</dbReference>
<gene>
    <name evidence="2" type="ORF">ADL15_22095</name>
</gene>
<sequence>MSHPNTHRPPTPAVPAAADPDWKPWSTAWTKHVPVLTGRTDLHVHVAPGAGGGAPECFYPDLRRIEVDARYIADTPDITDPRKAGHKKIVPTGYGLLVHGAAHAAHSLWTTPPGTPPVLAEVAELLEESRAEGRQRGRRRADRRWLRHIINIVVHPGTAPVDDPWHAGVLAALLLARVDARILTSKDVRAIRAAVTTVIGKPRLHRLREIWKQAHTVDDHDAITMIRLARRWCEVLGIDPWRQRQVPVADAGMFPGRLDQALTDLLASLTGITPADYRAQILARRNNPPTDWPRTDPTPEQQAAARRLADRIQQARVHHPETVRRGTVLPPGRLRTRQAIAADAQAAAGQTPTAQPWQHRTQQPPPKPTLHLAVLVDLSGSMSSYAAELSSAAWIFAHAARRGEVVTTTIGFGDSTTLLVPPHGRPKQVLQMQIGGGTYTFCDAVKLADQLLGLRHARTLRLVAVVSDGDLDDKPAAQKIITTLHKAGCAVLWLHPDGYSQHTFADTTTITVADPVDAVSRIADAAVAALENS</sequence>
<name>A0A101JR36_9ACTN</name>
<accession>A0A101JR36</accession>
<protein>
    <submittedName>
        <fullName evidence="2">CoxE</fullName>
    </submittedName>
</protein>
<feature type="compositionally biased region" description="Low complexity" evidence="1">
    <location>
        <begin position="341"/>
        <end position="358"/>
    </location>
</feature>
<dbReference type="InterPro" id="IPR036465">
    <property type="entry name" value="vWFA_dom_sf"/>
</dbReference>
<dbReference type="AlphaFoldDB" id="A0A101JR36"/>
<dbReference type="Pfam" id="PF05762">
    <property type="entry name" value="VWA_CoxE"/>
    <property type="match status" value="1"/>
</dbReference>
<evidence type="ECO:0000313" key="2">
    <source>
        <dbReference type="EMBL" id="KUL31429.1"/>
    </source>
</evidence>